<organism evidence="1 2">
    <name type="scientific">Cordylochernes scorpioides</name>
    <dbReference type="NCBI Taxonomy" id="51811"/>
    <lineage>
        <taxon>Eukaryota</taxon>
        <taxon>Metazoa</taxon>
        <taxon>Ecdysozoa</taxon>
        <taxon>Arthropoda</taxon>
        <taxon>Chelicerata</taxon>
        <taxon>Arachnida</taxon>
        <taxon>Pseudoscorpiones</taxon>
        <taxon>Cheliferoidea</taxon>
        <taxon>Chernetidae</taxon>
        <taxon>Cordylochernes</taxon>
    </lineage>
</organism>
<name>A0ABY6KV37_9ARAC</name>
<dbReference type="Pfam" id="PF05380">
    <property type="entry name" value="Peptidase_A17"/>
    <property type="match status" value="1"/>
</dbReference>
<reference evidence="1 2" key="1">
    <citation type="submission" date="2022-01" db="EMBL/GenBank/DDBJ databases">
        <title>A chromosomal length assembly of Cordylochernes scorpioides.</title>
        <authorList>
            <person name="Zeh D."/>
            <person name="Zeh J."/>
        </authorList>
    </citation>
    <scope>NUCLEOTIDE SEQUENCE [LARGE SCALE GENOMIC DNA]</scope>
    <source>
        <strain evidence="1">IN4F17</strain>
        <tissue evidence="1">Whole Body</tissue>
    </source>
</reference>
<dbReference type="Proteomes" id="UP001235939">
    <property type="component" value="Chromosome 09"/>
</dbReference>
<dbReference type="PANTHER" id="PTHR47331">
    <property type="entry name" value="PHD-TYPE DOMAIN-CONTAINING PROTEIN"/>
    <property type="match status" value="1"/>
</dbReference>
<evidence type="ECO:0000313" key="1">
    <source>
        <dbReference type="EMBL" id="UYV71732.1"/>
    </source>
</evidence>
<sequence>MAHEFKNWCDQMRLIDSIKIPRYMWNDLVLLTEIRVLCNASQVAYEAVAYLRSEVDGRCNTTLIWSKTRLTPIKRIIPRLELMAIVLGARLANSIQAAHERKCEIEHLINNRPLTYVSEDDNHIKLLKPNEFLQSGPEPSLPEL</sequence>
<keyword evidence="2" id="KW-1185">Reference proteome</keyword>
<protein>
    <submittedName>
        <fullName evidence="1">Uncharacterized protein</fullName>
    </submittedName>
</protein>
<dbReference type="InterPro" id="IPR008042">
    <property type="entry name" value="Retrotrans_Pao"/>
</dbReference>
<accession>A0ABY6KV37</accession>
<evidence type="ECO:0000313" key="2">
    <source>
        <dbReference type="Proteomes" id="UP001235939"/>
    </source>
</evidence>
<gene>
    <name evidence="1" type="ORF">LAZ67_9000148</name>
</gene>
<dbReference type="EMBL" id="CP092871">
    <property type="protein sequence ID" value="UYV71732.1"/>
    <property type="molecule type" value="Genomic_DNA"/>
</dbReference>
<proteinExistence type="predicted"/>